<evidence type="ECO:0000256" key="4">
    <source>
        <dbReference type="RuleBase" id="RU363097"/>
    </source>
</evidence>
<evidence type="ECO:0000256" key="1">
    <source>
        <dbReference type="ARBA" id="ARBA00005928"/>
    </source>
</evidence>
<dbReference type="InterPro" id="IPR013120">
    <property type="entry name" value="FAR_NAD-bd"/>
</dbReference>
<evidence type="ECO:0000313" key="7">
    <source>
        <dbReference type="EMBL" id="EYU17613.1"/>
    </source>
</evidence>
<keyword evidence="8" id="KW-1185">Reference proteome</keyword>
<organism evidence="7 8">
    <name type="scientific">Erythranthe guttata</name>
    <name type="common">Yellow monkey flower</name>
    <name type="synonym">Mimulus guttatus</name>
    <dbReference type="NCBI Taxonomy" id="4155"/>
    <lineage>
        <taxon>Eukaryota</taxon>
        <taxon>Viridiplantae</taxon>
        <taxon>Streptophyta</taxon>
        <taxon>Embryophyta</taxon>
        <taxon>Tracheophyta</taxon>
        <taxon>Spermatophyta</taxon>
        <taxon>Magnoliopsida</taxon>
        <taxon>eudicotyledons</taxon>
        <taxon>Gunneridae</taxon>
        <taxon>Pentapetalae</taxon>
        <taxon>asterids</taxon>
        <taxon>lamiids</taxon>
        <taxon>Lamiales</taxon>
        <taxon>Phrymaceae</taxon>
        <taxon>Erythranthe</taxon>
    </lineage>
</organism>
<evidence type="ECO:0000259" key="6">
    <source>
        <dbReference type="Pfam" id="PF07993"/>
    </source>
</evidence>
<evidence type="ECO:0000256" key="2">
    <source>
        <dbReference type="ARBA" id="ARBA00022516"/>
    </source>
</evidence>
<dbReference type="GO" id="GO:0102965">
    <property type="term" value="F:alcohol-forming long-chain fatty acyl-CoA reductase activity"/>
    <property type="evidence" value="ECO:0007669"/>
    <property type="project" value="UniProtKB-EC"/>
</dbReference>
<evidence type="ECO:0000259" key="5">
    <source>
        <dbReference type="Pfam" id="PF03015"/>
    </source>
</evidence>
<dbReference type="InterPro" id="IPR026055">
    <property type="entry name" value="FAR"/>
</dbReference>
<feature type="domain" description="Fatty acyl-CoA reductase C-terminal" evidence="5">
    <location>
        <begin position="267"/>
        <end position="333"/>
    </location>
</feature>
<comment type="similarity">
    <text evidence="1 4">Belongs to the fatty acyl-CoA reductase family.</text>
</comment>
<feature type="domain" description="Thioester reductase (TE)" evidence="6">
    <location>
        <begin position="1"/>
        <end position="160"/>
    </location>
</feature>
<evidence type="ECO:0000256" key="3">
    <source>
        <dbReference type="ARBA" id="ARBA00023098"/>
    </source>
</evidence>
<dbReference type="InterPro" id="IPR033640">
    <property type="entry name" value="FAR_C"/>
</dbReference>
<dbReference type="eggNOG" id="KOG1221">
    <property type="taxonomic scope" value="Eukaryota"/>
</dbReference>
<dbReference type="EMBL" id="KI632366">
    <property type="protein sequence ID" value="EYU17613.1"/>
    <property type="molecule type" value="Genomic_DNA"/>
</dbReference>
<proteinExistence type="inferred from homology"/>
<dbReference type="Proteomes" id="UP000030748">
    <property type="component" value="Unassembled WGS sequence"/>
</dbReference>
<keyword evidence="4" id="KW-0560">Oxidoreductase</keyword>
<gene>
    <name evidence="7" type="ORF">MIMGU_mgv1a0210532mg</name>
</gene>
<keyword evidence="3 4" id="KW-0443">Lipid metabolism</keyword>
<name>A0A022PS15_ERYGU</name>
<sequence length="346" mass="40088">YVNGEREGVILENPMMMGENRRKETYETYPTSSLPRLNISDELNLASKSGTNSTDCDFTKDMKRLGMERANLYGWQNTYQLTKAMGEMVIDETRGDIPVVIIRPTVIESCYKEPIPGWIQGNRMFDPLICSYGKGQLPAFMCNPDTPIDIIPLDMVVNATIAAIAKHGCMHTPQLNVYQIASSVLNPVRFSDMFEYMYKYFSSQPLIESESSTRISHYDDLITPMKYFDNFDDLSRYTREEMYRRFGGGNHVEAQKLQKQCKAKIIYAQNLSKMYEFAGFLKARFHSGNTEKLLCEMSKEEKINFDMDATKIEWRKYVKEVHIPGLRKYVLKENVDKRNLSKQRCN</sequence>
<dbReference type="AlphaFoldDB" id="A0A022PS15"/>
<dbReference type="PANTHER" id="PTHR11011:SF45">
    <property type="entry name" value="FATTY ACYL-COA REDUCTASE CG8306-RELATED"/>
    <property type="match status" value="1"/>
</dbReference>
<feature type="non-terminal residue" evidence="7">
    <location>
        <position position="1"/>
    </location>
</feature>
<dbReference type="GO" id="GO:0035336">
    <property type="term" value="P:long-chain fatty-acyl-CoA metabolic process"/>
    <property type="evidence" value="ECO:0000318"/>
    <property type="project" value="GO_Central"/>
</dbReference>
<evidence type="ECO:0000313" key="8">
    <source>
        <dbReference type="Proteomes" id="UP000030748"/>
    </source>
</evidence>
<dbReference type="GO" id="GO:0010345">
    <property type="term" value="P:suberin biosynthetic process"/>
    <property type="evidence" value="ECO:0000318"/>
    <property type="project" value="GO_Central"/>
</dbReference>
<dbReference type="GO" id="GO:0080019">
    <property type="term" value="F:alcohol-forming very long-chain fatty acyl-CoA reductase activity"/>
    <property type="evidence" value="ECO:0000318"/>
    <property type="project" value="GO_Central"/>
</dbReference>
<dbReference type="PANTHER" id="PTHR11011">
    <property type="entry name" value="MALE STERILITY PROTEIN 2-RELATED"/>
    <property type="match status" value="1"/>
</dbReference>
<dbReference type="STRING" id="4155.A0A022PS15"/>
<comment type="function">
    <text evidence="4">Catalyzes the reduction of fatty acyl-CoA to fatty alcohols.</text>
</comment>
<dbReference type="CDD" id="cd09071">
    <property type="entry name" value="FAR_C"/>
    <property type="match status" value="1"/>
</dbReference>
<keyword evidence="2 4" id="KW-0444">Lipid biosynthesis</keyword>
<comment type="catalytic activity">
    <reaction evidence="4">
        <text>a long-chain fatty acyl-CoA + 2 NADPH + 2 H(+) = a long-chain primary fatty alcohol + 2 NADP(+) + CoA</text>
        <dbReference type="Rhea" id="RHEA:52716"/>
        <dbReference type="ChEBI" id="CHEBI:15378"/>
        <dbReference type="ChEBI" id="CHEBI:57287"/>
        <dbReference type="ChEBI" id="CHEBI:57783"/>
        <dbReference type="ChEBI" id="CHEBI:58349"/>
        <dbReference type="ChEBI" id="CHEBI:77396"/>
        <dbReference type="ChEBI" id="CHEBI:83139"/>
        <dbReference type="EC" id="1.2.1.84"/>
    </reaction>
</comment>
<keyword evidence="4" id="KW-0521">NADP</keyword>
<dbReference type="Pfam" id="PF03015">
    <property type="entry name" value="Sterile"/>
    <property type="match status" value="1"/>
</dbReference>
<dbReference type="Gene3D" id="3.40.50.720">
    <property type="entry name" value="NAD(P)-binding Rossmann-like Domain"/>
    <property type="match status" value="1"/>
</dbReference>
<protein>
    <recommendedName>
        <fullName evidence="4">Fatty acyl-CoA reductase</fullName>
        <ecNumber evidence="4">1.2.1.84</ecNumber>
    </recommendedName>
</protein>
<dbReference type="InterPro" id="IPR036291">
    <property type="entry name" value="NAD(P)-bd_dom_sf"/>
</dbReference>
<reference evidence="7 8" key="1">
    <citation type="journal article" date="2013" name="Proc. Natl. Acad. Sci. U.S.A.">
        <title>Fine-scale variation in meiotic recombination in Mimulus inferred from population shotgun sequencing.</title>
        <authorList>
            <person name="Hellsten U."/>
            <person name="Wright K.M."/>
            <person name="Jenkins J."/>
            <person name="Shu S."/>
            <person name="Yuan Y."/>
            <person name="Wessler S.R."/>
            <person name="Schmutz J."/>
            <person name="Willis J.H."/>
            <person name="Rokhsar D.S."/>
        </authorList>
    </citation>
    <scope>NUCLEOTIDE SEQUENCE [LARGE SCALE GENOMIC DNA]</scope>
    <source>
        <strain evidence="8">cv. DUN x IM62</strain>
    </source>
</reference>
<dbReference type="EC" id="1.2.1.84" evidence="4"/>
<dbReference type="Pfam" id="PF07993">
    <property type="entry name" value="NAD_binding_4"/>
    <property type="match status" value="1"/>
</dbReference>
<dbReference type="SUPFAM" id="SSF51735">
    <property type="entry name" value="NAD(P)-binding Rossmann-fold domains"/>
    <property type="match status" value="1"/>
</dbReference>
<accession>A0A022PS15</accession>